<evidence type="ECO:0000313" key="2">
    <source>
        <dbReference type="Proteomes" id="UP001159363"/>
    </source>
</evidence>
<name>A0ABQ9ILA6_9NEOP</name>
<dbReference type="EMBL" id="JARBHB010000001">
    <property type="protein sequence ID" value="KAJ8897111.1"/>
    <property type="molecule type" value="Genomic_DNA"/>
</dbReference>
<gene>
    <name evidence="1" type="ORF">PR048_002457</name>
</gene>
<protein>
    <submittedName>
        <fullName evidence="1">Uncharacterized protein</fullName>
    </submittedName>
</protein>
<accession>A0ABQ9ILA6</accession>
<comment type="caution">
    <text evidence="1">The sequence shown here is derived from an EMBL/GenBank/DDBJ whole genome shotgun (WGS) entry which is preliminary data.</text>
</comment>
<proteinExistence type="predicted"/>
<sequence>MLHDTRFRKSLCKVRHSRRYKGSSMAPVMAFPALHNQISYQFCTAAVEWRLGYLSMKWTVMCVYLKSHEIAWKGECRPDFAHPHHISGHGYRGSCQDITRRLKKQWLSARMGAVVAERIDCLPPTNRIGFNSPAGSQVGIVPDDAAGRRVFSDISLYPALEFRRCSILTSFPTHMFSRQLSVSPKVNRVRFLTGPLLDFRIVVIIPDDGAGRQVFSEICRFSRTCILTLLHIDLASLASVLKTSFLIVAQTSLFTPLYTTEEFVTSVVKKAHLHAAEGNDKPSYVVFLDTTRLTPPRRYMELPQDLRLIAEQLPFLFPKLFNFGLRNENPQFDYAGDIGKMGLRVADSRLSRPLEKLPFILLCQWLEGEFVLGHDNHTSFLLSTDNTGRRLILVIDARRNSGAAVLSQMEHVYETFPSFMACRAVQRSLPRTASFSCVCGFISVIAIEVCYSSPKCINVPDDIGWLHMGTVREGYSFQESASAVPYTTPSQPSGQVHVAKWGMLSVGTTRTDSIAVGSGACSVTAGSAVATAANRGLINQLSREVGGASRRPRARLVDVGAWFGRARLPSLQLAVLLFAETFSAEFMAACLYIAVTNISLRNVPRYVRKDSERASEAMRIKERFTVRQARTQSIVSFYRLETCSGITGGPYYNPHSMFAMPASIHIPASRGEKTQRYGYLIATIFFWVKEKGGLVALWGWTVSKGWFKGWMGVELHRPSGPPRPAHAPATEYTTCIRVDVKQGFQKCSVYCGQSIVAYLEDISYDGNVFSRVDDRVNPVRLRVCNWLCTQVRESADSRRCNA</sequence>
<organism evidence="1 2">
    <name type="scientific">Dryococelus australis</name>
    <dbReference type="NCBI Taxonomy" id="614101"/>
    <lineage>
        <taxon>Eukaryota</taxon>
        <taxon>Metazoa</taxon>
        <taxon>Ecdysozoa</taxon>
        <taxon>Arthropoda</taxon>
        <taxon>Hexapoda</taxon>
        <taxon>Insecta</taxon>
        <taxon>Pterygota</taxon>
        <taxon>Neoptera</taxon>
        <taxon>Polyneoptera</taxon>
        <taxon>Phasmatodea</taxon>
        <taxon>Verophasmatodea</taxon>
        <taxon>Anareolatae</taxon>
        <taxon>Phasmatidae</taxon>
        <taxon>Eurycanthinae</taxon>
        <taxon>Dryococelus</taxon>
    </lineage>
</organism>
<reference evidence="1 2" key="1">
    <citation type="submission" date="2023-02" db="EMBL/GenBank/DDBJ databases">
        <title>LHISI_Scaffold_Assembly.</title>
        <authorList>
            <person name="Stuart O.P."/>
            <person name="Cleave R."/>
            <person name="Magrath M.J.L."/>
            <person name="Mikheyev A.S."/>
        </authorList>
    </citation>
    <scope>NUCLEOTIDE SEQUENCE [LARGE SCALE GENOMIC DNA]</scope>
    <source>
        <strain evidence="1">Daus_M_001</strain>
        <tissue evidence="1">Leg muscle</tissue>
    </source>
</reference>
<evidence type="ECO:0000313" key="1">
    <source>
        <dbReference type="EMBL" id="KAJ8897111.1"/>
    </source>
</evidence>
<keyword evidence="2" id="KW-1185">Reference proteome</keyword>
<dbReference type="Proteomes" id="UP001159363">
    <property type="component" value="Chromosome 1"/>
</dbReference>